<dbReference type="EMBL" id="JAAKZV010000016">
    <property type="protein sequence ID" value="NGN63542.1"/>
    <property type="molecule type" value="Genomic_DNA"/>
</dbReference>
<dbReference type="Gene3D" id="1.20.120.680">
    <property type="entry name" value="Formiminotetrahydrofolate cyclodeaminase monomer, up-and-down helical bundle"/>
    <property type="match status" value="1"/>
</dbReference>
<reference evidence="3 4" key="1">
    <citation type="submission" date="2020-02" db="EMBL/GenBank/DDBJ databases">
        <title>Whole-genome analyses of novel actinobacteria.</title>
        <authorList>
            <person name="Sahin N."/>
        </authorList>
    </citation>
    <scope>NUCLEOTIDE SEQUENCE [LARGE SCALE GENOMIC DNA]</scope>
    <source>
        <strain evidence="3 4">A7024</strain>
    </source>
</reference>
<organism evidence="3 4">
    <name type="scientific">Streptomyces coryli</name>
    <dbReference type="NCBI Taxonomy" id="1128680"/>
    <lineage>
        <taxon>Bacteria</taxon>
        <taxon>Bacillati</taxon>
        <taxon>Actinomycetota</taxon>
        <taxon>Actinomycetes</taxon>
        <taxon>Kitasatosporales</taxon>
        <taxon>Streptomycetaceae</taxon>
        <taxon>Streptomyces</taxon>
    </lineage>
</organism>
<proteinExistence type="predicted"/>
<protein>
    <submittedName>
        <fullName evidence="3">Cyclodeaminase/cyclohydrolase family protein</fullName>
    </submittedName>
</protein>
<feature type="domain" description="Cyclodeaminase/cyclohydrolase" evidence="2">
    <location>
        <begin position="8"/>
        <end position="193"/>
    </location>
</feature>
<evidence type="ECO:0000259" key="2">
    <source>
        <dbReference type="Pfam" id="PF04961"/>
    </source>
</evidence>
<dbReference type="InterPro" id="IPR036178">
    <property type="entry name" value="Formintransfe-cycloase-like_sf"/>
</dbReference>
<dbReference type="Pfam" id="PF04961">
    <property type="entry name" value="FTCD_C"/>
    <property type="match status" value="1"/>
</dbReference>
<dbReference type="AlphaFoldDB" id="A0A6G4TUU6"/>
<dbReference type="RefSeq" id="WP_165233121.1">
    <property type="nucleotide sequence ID" value="NZ_JAAKZV010000016.1"/>
</dbReference>
<name>A0A6G4TUU6_9ACTN</name>
<sequence>MPVRDEPVGGFLEQLAARVPAPGGGAAAAVHAAHAAALLAMVARYSSGEKYAEHAAAIGRITEEADRLREEALRLADDDVTAFSAVTRAYGMPKGEDGENAEAEKASRSAAIATALAGAARPPAEVIATARRAVELAEELLAEPGRANRNVITDVAAAAEAARAAATTAQVNVEVNLSGIRDESLRATLAAAAAGVKEIAARAEEITAAVRKEINA</sequence>
<evidence type="ECO:0000313" key="3">
    <source>
        <dbReference type="EMBL" id="NGN63542.1"/>
    </source>
</evidence>
<dbReference type="GO" id="GO:0016787">
    <property type="term" value="F:hydrolase activity"/>
    <property type="evidence" value="ECO:0007669"/>
    <property type="project" value="UniProtKB-KW"/>
</dbReference>
<evidence type="ECO:0000313" key="4">
    <source>
        <dbReference type="Proteomes" id="UP000481583"/>
    </source>
</evidence>
<keyword evidence="4" id="KW-1185">Reference proteome</keyword>
<keyword evidence="1" id="KW-0175">Coiled coil</keyword>
<feature type="coiled-coil region" evidence="1">
    <location>
        <begin position="51"/>
        <end position="78"/>
    </location>
</feature>
<dbReference type="SUPFAM" id="SSF101262">
    <property type="entry name" value="Methenyltetrahydrofolate cyclohydrolase-like"/>
    <property type="match status" value="1"/>
</dbReference>
<accession>A0A6G4TUU6</accession>
<comment type="caution">
    <text evidence="3">The sequence shown here is derived from an EMBL/GenBank/DDBJ whole genome shotgun (WGS) entry which is preliminary data.</text>
</comment>
<dbReference type="Proteomes" id="UP000481583">
    <property type="component" value="Unassembled WGS sequence"/>
</dbReference>
<evidence type="ECO:0000256" key="1">
    <source>
        <dbReference type="SAM" id="Coils"/>
    </source>
</evidence>
<keyword evidence="3" id="KW-0378">Hydrolase</keyword>
<dbReference type="InterPro" id="IPR007044">
    <property type="entry name" value="Cyclodeamin/CycHdrlase"/>
</dbReference>
<gene>
    <name evidence="3" type="ORF">G5C51_06435</name>
</gene>